<evidence type="ECO:0000256" key="1">
    <source>
        <dbReference type="SAM" id="MobiDB-lite"/>
    </source>
</evidence>
<feature type="region of interest" description="Disordered" evidence="1">
    <location>
        <begin position="593"/>
        <end position="619"/>
    </location>
</feature>
<keyword evidence="4" id="KW-1185">Reference proteome</keyword>
<feature type="compositionally biased region" description="Polar residues" evidence="1">
    <location>
        <begin position="366"/>
        <end position="410"/>
    </location>
</feature>
<reference evidence="3 4" key="1">
    <citation type="journal article" date="2020" name="G3 (Bethesda)">
        <title>Improved Reference Genome for Cyclotella cryptica CCMP332, a Model for Cell Wall Morphogenesis, Salinity Adaptation, and Lipid Production in Diatoms (Bacillariophyta).</title>
        <authorList>
            <person name="Roberts W.R."/>
            <person name="Downey K.M."/>
            <person name="Ruck E.C."/>
            <person name="Traller J.C."/>
            <person name="Alverson A.J."/>
        </authorList>
    </citation>
    <scope>NUCLEOTIDE SEQUENCE [LARGE SCALE GENOMIC DNA]</scope>
    <source>
        <strain evidence="3 4">CCMP332</strain>
    </source>
</reference>
<feature type="region of interest" description="Disordered" evidence="1">
    <location>
        <begin position="436"/>
        <end position="499"/>
    </location>
</feature>
<name>A0ABD3QDA7_9STRA</name>
<feature type="compositionally biased region" description="Basic and acidic residues" evidence="1">
    <location>
        <begin position="473"/>
        <end position="497"/>
    </location>
</feature>
<keyword evidence="2" id="KW-1133">Transmembrane helix</keyword>
<feature type="transmembrane region" description="Helical" evidence="2">
    <location>
        <begin position="197"/>
        <end position="218"/>
    </location>
</feature>
<evidence type="ECO:0000256" key="2">
    <source>
        <dbReference type="SAM" id="Phobius"/>
    </source>
</evidence>
<organism evidence="3 4">
    <name type="scientific">Cyclotella cryptica</name>
    <dbReference type="NCBI Taxonomy" id="29204"/>
    <lineage>
        <taxon>Eukaryota</taxon>
        <taxon>Sar</taxon>
        <taxon>Stramenopiles</taxon>
        <taxon>Ochrophyta</taxon>
        <taxon>Bacillariophyta</taxon>
        <taxon>Coscinodiscophyceae</taxon>
        <taxon>Thalassiosirophycidae</taxon>
        <taxon>Stephanodiscales</taxon>
        <taxon>Stephanodiscaceae</taxon>
        <taxon>Cyclotella</taxon>
    </lineage>
</organism>
<comment type="caution">
    <text evidence="3">The sequence shown here is derived from an EMBL/GenBank/DDBJ whole genome shotgun (WGS) entry which is preliminary data.</text>
</comment>
<feature type="transmembrane region" description="Helical" evidence="2">
    <location>
        <begin position="262"/>
        <end position="280"/>
    </location>
</feature>
<feature type="region of interest" description="Disordered" evidence="1">
    <location>
        <begin position="366"/>
        <end position="415"/>
    </location>
</feature>
<proteinExistence type="predicted"/>
<sequence>MTFIDMTGGAPSPGLIAGYSILSVVSLACTGWAVHLGRTRLHYHSFFSVRVLFPLALFILTLENIALALSGLIYKDLENDGVDNNYDSNLFMKAIFILQPFEVPILLVVMFELTYLVHKRRSVNFCGMYFDEGRRVYNTAVMSCMLRNSIRSLATLLLIMGLLVNLDVHRDGAAETLAGRAGWFTFFTIEGSAYDKIHLLLSLIPVAVLVLVCFYLSVMLWRYGTQSSMVVHSSICNPWFYPFFGTVAMAVGQIFGPALYPVMSNTGILLFIITLLALMAEVDKDIVATHDVACFLVQVAKKGDEISVTAQSRAAQSVRQSYMDSVQQQNISSFRPFSRQSFIEEEKTMESTDFTKRTSNIVHRLSTDVTEPTSNVNRSVRSTDVTEHVTNTNRSLSNTEDTKHSSTSSKVKNEVSDEVLSSNILDACDKVEETNSVQIEDESNPLGSGAHSSVVTDEETGHSSDLNQQAELELAKEIHPPRSPHREDEARVMRDEQSSLVDKVTREAQILESKPDDSKIEKIDMESRKSPNFDNQCDAELTEEINPPCPCHTKDGAEVVSDENALLIDEERGLAGSVKDTLGVSNVEAIMDEQTRKLSDSAANESTDTSRSGGSSEAP</sequence>
<keyword evidence="2" id="KW-0812">Transmembrane</keyword>
<keyword evidence="2" id="KW-0472">Membrane</keyword>
<gene>
    <name evidence="3" type="ORF">HJC23_006884</name>
</gene>
<dbReference type="EMBL" id="JABMIG020000051">
    <property type="protein sequence ID" value="KAL3797846.1"/>
    <property type="molecule type" value="Genomic_DNA"/>
</dbReference>
<dbReference type="AlphaFoldDB" id="A0ABD3QDA7"/>
<protein>
    <submittedName>
        <fullName evidence="3">Uncharacterized protein</fullName>
    </submittedName>
</protein>
<dbReference type="Proteomes" id="UP001516023">
    <property type="component" value="Unassembled WGS sequence"/>
</dbReference>
<accession>A0ABD3QDA7</accession>
<feature type="transmembrane region" description="Helical" evidence="2">
    <location>
        <begin position="16"/>
        <end position="37"/>
    </location>
</feature>
<evidence type="ECO:0000313" key="4">
    <source>
        <dbReference type="Proteomes" id="UP001516023"/>
    </source>
</evidence>
<feature type="compositionally biased region" description="Polar residues" evidence="1">
    <location>
        <begin position="601"/>
        <end position="619"/>
    </location>
</feature>
<feature type="transmembrane region" description="Helical" evidence="2">
    <location>
        <begin position="94"/>
        <end position="117"/>
    </location>
</feature>
<feature type="transmembrane region" description="Helical" evidence="2">
    <location>
        <begin position="239"/>
        <end position="256"/>
    </location>
</feature>
<feature type="transmembrane region" description="Helical" evidence="2">
    <location>
        <begin position="49"/>
        <end position="74"/>
    </location>
</feature>
<evidence type="ECO:0000313" key="3">
    <source>
        <dbReference type="EMBL" id="KAL3797846.1"/>
    </source>
</evidence>